<keyword evidence="3" id="KW-1185">Reference proteome</keyword>
<dbReference type="InParanoid" id="A0A543B182"/>
<feature type="transmembrane region" description="Helical" evidence="1">
    <location>
        <begin position="76"/>
        <end position="95"/>
    </location>
</feature>
<evidence type="ECO:0000256" key="1">
    <source>
        <dbReference type="SAM" id="Phobius"/>
    </source>
</evidence>
<gene>
    <name evidence="2" type="ORF">FB566_4129</name>
</gene>
<reference evidence="2 3" key="1">
    <citation type="submission" date="2019-06" db="EMBL/GenBank/DDBJ databases">
        <title>Sequencing the genomes of 1000 actinobacteria strains.</title>
        <authorList>
            <person name="Klenk H.-P."/>
        </authorList>
    </citation>
    <scope>NUCLEOTIDE SEQUENCE [LARGE SCALE GENOMIC DNA]</scope>
    <source>
        <strain evidence="2 3">DSM 45928</strain>
    </source>
</reference>
<dbReference type="EMBL" id="VFOW01000001">
    <property type="protein sequence ID" value="TQL78540.1"/>
    <property type="molecule type" value="Genomic_DNA"/>
</dbReference>
<keyword evidence="1" id="KW-0472">Membrane</keyword>
<evidence type="ECO:0000313" key="3">
    <source>
        <dbReference type="Proteomes" id="UP000317043"/>
    </source>
</evidence>
<comment type="caution">
    <text evidence="2">The sequence shown here is derived from an EMBL/GenBank/DDBJ whole genome shotgun (WGS) entry which is preliminary data.</text>
</comment>
<name>A0A543B182_9ACTN</name>
<dbReference type="OrthoDB" id="5738083at2"/>
<dbReference type="Proteomes" id="UP000317043">
    <property type="component" value="Unassembled WGS sequence"/>
</dbReference>
<protein>
    <submittedName>
        <fullName evidence="2">Uncharacterized protein</fullName>
    </submittedName>
</protein>
<proteinExistence type="predicted"/>
<keyword evidence="1" id="KW-1133">Transmembrane helix</keyword>
<dbReference type="AlphaFoldDB" id="A0A543B182"/>
<dbReference type="RefSeq" id="WP_142043129.1">
    <property type="nucleotide sequence ID" value="NZ_JBHTGS010000003.1"/>
</dbReference>
<sequence length="137" mass="14342">MTAKSTPSPGPLLTTLTVVASLVMLLPGGWAWIDPASFSVFVNWPNHEHFLHDAGAFQIAIGVGMLAALYWRDALAVTIGGFLFGNTLHTVNHIMDSDLGGGNASDPLVLGSFSVVAAVALVLRLRQLSAASDTEDA</sequence>
<evidence type="ECO:0000313" key="2">
    <source>
        <dbReference type="EMBL" id="TQL78540.1"/>
    </source>
</evidence>
<feature type="transmembrane region" description="Helical" evidence="1">
    <location>
        <begin position="107"/>
        <end position="125"/>
    </location>
</feature>
<keyword evidence="1" id="KW-0812">Transmembrane</keyword>
<organism evidence="2 3">
    <name type="scientific">Stackebrandtia endophytica</name>
    <dbReference type="NCBI Taxonomy" id="1496996"/>
    <lineage>
        <taxon>Bacteria</taxon>
        <taxon>Bacillati</taxon>
        <taxon>Actinomycetota</taxon>
        <taxon>Actinomycetes</taxon>
        <taxon>Glycomycetales</taxon>
        <taxon>Glycomycetaceae</taxon>
        <taxon>Stackebrandtia</taxon>
    </lineage>
</organism>
<accession>A0A543B182</accession>
<feature type="transmembrane region" description="Helical" evidence="1">
    <location>
        <begin position="12"/>
        <end position="33"/>
    </location>
</feature>
<feature type="transmembrane region" description="Helical" evidence="1">
    <location>
        <begin position="53"/>
        <end position="71"/>
    </location>
</feature>